<dbReference type="Gene3D" id="3.40.50.1370">
    <property type="entry name" value="Aspartate/ornithine carbamoyltransferase"/>
    <property type="match status" value="2"/>
</dbReference>
<evidence type="ECO:0000256" key="3">
    <source>
        <dbReference type="ARBA" id="ARBA00013007"/>
    </source>
</evidence>
<gene>
    <name evidence="10" type="primary">argF</name>
    <name evidence="10" type="ORF">KP803_06925</name>
</gene>
<dbReference type="Pfam" id="PF00185">
    <property type="entry name" value="OTCace"/>
    <property type="match status" value="1"/>
</dbReference>
<comment type="caution">
    <text evidence="10">The sequence shown here is derived from an EMBL/GenBank/DDBJ whole genome shotgun (WGS) entry which is preliminary data.</text>
</comment>
<feature type="binding site" evidence="7">
    <location>
        <position position="320"/>
    </location>
    <ligand>
        <name>carbamoyl phosphate</name>
        <dbReference type="ChEBI" id="CHEBI:58228"/>
    </ligand>
</feature>
<dbReference type="GO" id="GO:0004585">
    <property type="term" value="F:ornithine carbamoyltransferase activity"/>
    <property type="evidence" value="ECO:0007669"/>
    <property type="project" value="UniProtKB-UniRule"/>
</dbReference>
<dbReference type="InterPro" id="IPR036901">
    <property type="entry name" value="Asp/Orn_carbamoylTrfase_sf"/>
</dbReference>
<feature type="domain" description="Aspartate/ornithine carbamoyltransferase Asp/Orn-binding" evidence="8">
    <location>
        <begin position="157"/>
        <end position="330"/>
    </location>
</feature>
<feature type="binding site" evidence="7">
    <location>
        <position position="233"/>
    </location>
    <ligand>
        <name>L-ornithine</name>
        <dbReference type="ChEBI" id="CHEBI:46911"/>
    </ligand>
</feature>
<dbReference type="AlphaFoldDB" id="A0A9X1XHQ8"/>
<dbReference type="FunFam" id="3.40.50.1370:FF:000004">
    <property type="entry name" value="Ornithine carbamoyltransferase"/>
    <property type="match status" value="1"/>
</dbReference>
<evidence type="ECO:0000256" key="5">
    <source>
        <dbReference type="ARBA" id="ARBA00022679"/>
    </source>
</evidence>
<dbReference type="GO" id="GO:0005737">
    <property type="term" value="C:cytoplasm"/>
    <property type="evidence" value="ECO:0007669"/>
    <property type="project" value="UniProtKB-SubCell"/>
</dbReference>
<dbReference type="InterPro" id="IPR006130">
    <property type="entry name" value="Asp/Orn_carbamoylTrfase"/>
</dbReference>
<evidence type="ECO:0000256" key="1">
    <source>
        <dbReference type="ARBA" id="ARBA00004496"/>
    </source>
</evidence>
<dbReference type="NCBIfam" id="TIGR00658">
    <property type="entry name" value="orni_carb_tr"/>
    <property type="match status" value="1"/>
</dbReference>
<comment type="catalytic activity">
    <reaction evidence="6 7">
        <text>carbamoyl phosphate + L-ornithine = L-citrulline + phosphate + H(+)</text>
        <dbReference type="Rhea" id="RHEA:19513"/>
        <dbReference type="ChEBI" id="CHEBI:15378"/>
        <dbReference type="ChEBI" id="CHEBI:43474"/>
        <dbReference type="ChEBI" id="CHEBI:46911"/>
        <dbReference type="ChEBI" id="CHEBI:57743"/>
        <dbReference type="ChEBI" id="CHEBI:58228"/>
        <dbReference type="EC" id="2.1.3.3"/>
    </reaction>
</comment>
<dbReference type="PANTHER" id="PTHR45753:SF2">
    <property type="entry name" value="ORNITHINE CARBAMOYLTRANSFERASE"/>
    <property type="match status" value="1"/>
</dbReference>
<protein>
    <recommendedName>
        <fullName evidence="3 7">Ornithine carbamoyltransferase</fullName>
        <shortName evidence="7">OTCase</shortName>
        <ecNumber evidence="3 7">2.1.3.3</ecNumber>
    </recommendedName>
</protein>
<keyword evidence="11" id="KW-1185">Reference proteome</keyword>
<dbReference type="InterPro" id="IPR006132">
    <property type="entry name" value="Asp/Orn_carbamoyltranf_P-bd"/>
</dbReference>
<dbReference type="SUPFAM" id="SSF53671">
    <property type="entry name" value="Aspartate/ornithine carbamoyltransferase"/>
    <property type="match status" value="1"/>
</dbReference>
<dbReference type="PROSITE" id="PS00097">
    <property type="entry name" value="CARBAMOYLTRANSFERASE"/>
    <property type="match status" value="1"/>
</dbReference>
<dbReference type="EC" id="2.1.3.3" evidence="3 7"/>
<keyword evidence="4 7" id="KW-0963">Cytoplasm</keyword>
<feature type="binding site" evidence="7">
    <location>
        <position position="108"/>
    </location>
    <ligand>
        <name>carbamoyl phosphate</name>
        <dbReference type="ChEBI" id="CHEBI:58228"/>
    </ligand>
</feature>
<dbReference type="Pfam" id="PF02729">
    <property type="entry name" value="OTCace_N"/>
    <property type="match status" value="1"/>
</dbReference>
<feature type="binding site" evidence="7">
    <location>
        <begin position="135"/>
        <end position="138"/>
    </location>
    <ligand>
        <name>carbamoyl phosphate</name>
        <dbReference type="ChEBI" id="CHEBI:58228"/>
    </ligand>
</feature>
<dbReference type="NCBIfam" id="NF003286">
    <property type="entry name" value="PRK04284.1"/>
    <property type="match status" value="1"/>
</dbReference>
<dbReference type="PRINTS" id="PR00100">
    <property type="entry name" value="AOTCASE"/>
</dbReference>
<comment type="similarity">
    <text evidence="2 7">Belongs to the aspartate/ornithine carbamoyltransferase superfamily. OTCase family.</text>
</comment>
<dbReference type="PRINTS" id="PR00102">
    <property type="entry name" value="OTCASE"/>
</dbReference>
<feature type="binding site" evidence="7">
    <location>
        <begin position="237"/>
        <end position="238"/>
    </location>
    <ligand>
        <name>L-ornithine</name>
        <dbReference type="ChEBI" id="CHEBI:46911"/>
    </ligand>
</feature>
<dbReference type="InterPro" id="IPR002292">
    <property type="entry name" value="Orn/put_carbamltrans"/>
</dbReference>
<feature type="binding site" evidence="7">
    <location>
        <begin position="275"/>
        <end position="276"/>
    </location>
    <ligand>
        <name>carbamoyl phosphate</name>
        <dbReference type="ChEBI" id="CHEBI:58228"/>
    </ligand>
</feature>
<dbReference type="EMBL" id="JAJHVV010000004">
    <property type="protein sequence ID" value="MCK6263011.1"/>
    <property type="molecule type" value="Genomic_DNA"/>
</dbReference>
<dbReference type="HAMAP" id="MF_01109">
    <property type="entry name" value="OTCase"/>
    <property type="match status" value="1"/>
</dbReference>
<sequence>MAFNLRNRNFLKLLDFTPKEIQFLIDLSADLKKAKYSGTEQKKLNGKNIALIFEKASTRTRCAFEVAAFDQGAQVSYLGPSGSQIGQKESMKDTARVLGRMYDGIEYRGFGQEIVEELGAHAGVPVWNGLTDEFHPTQILADFLTMLEHGKGKLLHQISFAYLGDARNNMGNSLMVGAAKMGMDIRLVAPKEFWPEESLVSTCQEIATQTGAKITLTENVEEGVKGCDFLYTDVWVSMGEAAEAWDERVAKMTPYQVNSKTLALTENSDVKFMHCLPAFHNDETVIGKEVSEKYGMNGLEVTEEVFESEHSIVFDEAENRMHTIKAIMVATLGN</sequence>
<comment type="subcellular location">
    <subcellularLocation>
        <location evidence="1 7">Cytoplasm</location>
    </subcellularLocation>
</comment>
<dbReference type="Proteomes" id="UP001139559">
    <property type="component" value="Unassembled WGS sequence"/>
</dbReference>
<keyword evidence="5 7" id="KW-0808">Transferase</keyword>
<name>A0A9X1XHQ8_9VIBR</name>
<feature type="domain" description="Aspartate/ornithine carbamoyltransferase carbamoyl-P binding" evidence="9">
    <location>
        <begin position="8"/>
        <end position="148"/>
    </location>
</feature>
<proteinExistence type="inferred from homology"/>
<feature type="binding site" evidence="7">
    <location>
        <position position="84"/>
    </location>
    <ligand>
        <name>carbamoyl phosphate</name>
        <dbReference type="ChEBI" id="CHEBI:58228"/>
    </ligand>
</feature>
<evidence type="ECO:0000313" key="10">
    <source>
        <dbReference type="EMBL" id="MCK6263011.1"/>
    </source>
</evidence>
<reference evidence="10" key="1">
    <citation type="submission" date="2021-11" db="EMBL/GenBank/DDBJ databases">
        <title>Vibrio ZSDE26 sp. nov. and Vibrio ZSDZ34 sp. nov., isolated from coastal seawater in Qingdao.</title>
        <authorList>
            <person name="Zhang P."/>
        </authorList>
    </citation>
    <scope>NUCLEOTIDE SEQUENCE</scope>
    <source>
        <strain evidence="10">ZSDE26</strain>
    </source>
</reference>
<evidence type="ECO:0000256" key="7">
    <source>
        <dbReference type="HAMAP-Rule" id="MF_01109"/>
    </source>
</evidence>
<evidence type="ECO:0000259" key="8">
    <source>
        <dbReference type="Pfam" id="PF00185"/>
    </source>
</evidence>
<dbReference type="RefSeq" id="WP_248008126.1">
    <property type="nucleotide sequence ID" value="NZ_JAJHVV010000004.1"/>
</dbReference>
<evidence type="ECO:0000256" key="2">
    <source>
        <dbReference type="ARBA" id="ARBA00007805"/>
    </source>
</evidence>
<evidence type="ECO:0000313" key="11">
    <source>
        <dbReference type="Proteomes" id="UP001139559"/>
    </source>
</evidence>
<dbReference type="GO" id="GO:0019240">
    <property type="term" value="P:citrulline biosynthetic process"/>
    <property type="evidence" value="ECO:0007669"/>
    <property type="project" value="UniProtKB-ARBA"/>
</dbReference>
<dbReference type="GO" id="GO:0042450">
    <property type="term" value="P:L-arginine biosynthetic process via ornithine"/>
    <property type="evidence" value="ECO:0007669"/>
    <property type="project" value="UniProtKB-UniRule"/>
</dbReference>
<accession>A0A9X1XHQ8</accession>
<dbReference type="PANTHER" id="PTHR45753">
    <property type="entry name" value="ORNITHINE CARBAMOYLTRANSFERASE, MITOCHONDRIAL"/>
    <property type="match status" value="1"/>
</dbReference>
<dbReference type="InterPro" id="IPR024904">
    <property type="entry name" value="OTCase_ArgI"/>
</dbReference>
<evidence type="ECO:0000259" key="9">
    <source>
        <dbReference type="Pfam" id="PF02729"/>
    </source>
</evidence>
<evidence type="ECO:0000256" key="4">
    <source>
        <dbReference type="ARBA" id="ARBA00022490"/>
    </source>
</evidence>
<feature type="binding site" evidence="7">
    <location>
        <position position="169"/>
    </location>
    <ligand>
        <name>L-ornithine</name>
        <dbReference type="ChEBI" id="CHEBI:46911"/>
    </ligand>
</feature>
<dbReference type="InterPro" id="IPR006131">
    <property type="entry name" value="Asp_carbamoyltransf_Asp/Orn-bd"/>
</dbReference>
<feature type="binding site" evidence="7">
    <location>
        <begin position="57"/>
        <end position="60"/>
    </location>
    <ligand>
        <name>carbamoyl phosphate</name>
        <dbReference type="ChEBI" id="CHEBI:58228"/>
    </ligand>
</feature>
<organism evidence="10 11">
    <name type="scientific">Vibrio amylolyticus</name>
    <dbReference type="NCBI Taxonomy" id="2847292"/>
    <lineage>
        <taxon>Bacteria</taxon>
        <taxon>Pseudomonadati</taxon>
        <taxon>Pseudomonadota</taxon>
        <taxon>Gammaproteobacteria</taxon>
        <taxon>Vibrionales</taxon>
        <taxon>Vibrionaceae</taxon>
        <taxon>Vibrio</taxon>
    </lineage>
</organism>
<evidence type="ECO:0000256" key="6">
    <source>
        <dbReference type="ARBA" id="ARBA00048772"/>
    </source>
</evidence>
<dbReference type="GO" id="GO:0016597">
    <property type="term" value="F:amino acid binding"/>
    <property type="evidence" value="ECO:0007669"/>
    <property type="project" value="InterPro"/>
</dbReference>